<dbReference type="OrthoDB" id="3930934at2"/>
<dbReference type="Pfam" id="PF08386">
    <property type="entry name" value="Abhydrolase_4"/>
    <property type="match status" value="1"/>
</dbReference>
<evidence type="ECO:0000256" key="2">
    <source>
        <dbReference type="ARBA" id="ARBA00022801"/>
    </source>
</evidence>
<feature type="domain" description="Peptidase S33 tripeptidyl aminopeptidase-like C-terminal" evidence="4">
    <location>
        <begin position="452"/>
        <end position="547"/>
    </location>
</feature>
<dbReference type="Gene3D" id="3.40.50.1820">
    <property type="entry name" value="alpha/beta hydrolase"/>
    <property type="match status" value="1"/>
</dbReference>
<feature type="domain" description="AB hydrolase-1" evidence="3">
    <location>
        <begin position="112"/>
        <end position="275"/>
    </location>
</feature>
<dbReference type="AlphaFoldDB" id="A0A3P1WWC9"/>
<accession>A0A3P1WWC9</accession>
<dbReference type="InterPro" id="IPR000073">
    <property type="entry name" value="AB_hydrolase_1"/>
</dbReference>
<dbReference type="RefSeq" id="WP_125228629.1">
    <property type="nucleotide sequence ID" value="NZ_RQYT01000032.1"/>
</dbReference>
<protein>
    <submittedName>
        <fullName evidence="5">Alpha/beta hydrolase</fullName>
    </submittedName>
</protein>
<dbReference type="SUPFAM" id="SSF53474">
    <property type="entry name" value="alpha/beta-Hydrolases"/>
    <property type="match status" value="1"/>
</dbReference>
<organism evidence="5 6">
    <name type="scientific">Arachnia propionica</name>
    <dbReference type="NCBI Taxonomy" id="1750"/>
    <lineage>
        <taxon>Bacteria</taxon>
        <taxon>Bacillati</taxon>
        <taxon>Actinomycetota</taxon>
        <taxon>Actinomycetes</taxon>
        <taxon>Propionibacteriales</taxon>
        <taxon>Propionibacteriaceae</taxon>
        <taxon>Arachnia</taxon>
    </lineage>
</organism>
<keyword evidence="2 5" id="KW-0378">Hydrolase</keyword>
<evidence type="ECO:0000256" key="1">
    <source>
        <dbReference type="ARBA" id="ARBA00010088"/>
    </source>
</evidence>
<comment type="caution">
    <text evidence="5">The sequence shown here is derived from an EMBL/GenBank/DDBJ whole genome shotgun (WGS) entry which is preliminary data.</text>
</comment>
<dbReference type="EMBL" id="RQYT01000032">
    <property type="protein sequence ID" value="RRD48683.1"/>
    <property type="molecule type" value="Genomic_DNA"/>
</dbReference>
<dbReference type="Pfam" id="PF00561">
    <property type="entry name" value="Abhydrolase_1"/>
    <property type="match status" value="1"/>
</dbReference>
<sequence length="565" mass="61902">MTMACAPDSRTPRRLGVCLAAAALVLGLGVSLPGTRAVAQDPPPDVTSTIEQQRVDSVPTPELAWAECPGRPGMECTTVKLPLDYDEPEGTQIDVAVLKHPARKPDERIGSLFVNPGGPGGSGKDFAVVLATQLSPEIVDRFDLIGMDPRGIGDSTPLNCFADPNAAMDALREADEMGFPTTRKEARTFQKSLRTIGEACASNASELSSAMSTAQVARDMEVLRRAVGDDKLSYLGVSYGSYLGQVYANMFPDRVRAVVIDGVMNPTEWLGTFHTASQSFGFRNGSALGAEHALNTLLDRCAASEECHLADPRGTLDRTLERLRTEPVSFPLRDGSEITITYQRFTAVMASFLYSDDGFDDVIEYIVILDQLASPEDVPAQEQIKLGQAFLALEERAEDELEEAAETAWSKYDEWVGLKQRSRLLTVICSEGSHTTERGMRRQHDAIAKALPYFGLFWHWSMAACASPTWKSRDEDSYRGPFNRRTAAPVLVVGNEFDPATHVGNAQEVAHMLPSSRLVISNNWGHIAYRSSACTREVVDDYLLEPKDGQTVLCRDGRQPFSEED</sequence>
<dbReference type="PANTHER" id="PTHR43248:SF25">
    <property type="entry name" value="AB HYDROLASE-1 DOMAIN-CONTAINING PROTEIN-RELATED"/>
    <property type="match status" value="1"/>
</dbReference>
<comment type="similarity">
    <text evidence="1">Belongs to the peptidase S33 family.</text>
</comment>
<evidence type="ECO:0000313" key="6">
    <source>
        <dbReference type="Proteomes" id="UP000280935"/>
    </source>
</evidence>
<evidence type="ECO:0000259" key="4">
    <source>
        <dbReference type="Pfam" id="PF08386"/>
    </source>
</evidence>
<dbReference type="InterPro" id="IPR029058">
    <property type="entry name" value="AB_hydrolase_fold"/>
</dbReference>
<dbReference type="InterPro" id="IPR013595">
    <property type="entry name" value="Pept_S33_TAP-like_C"/>
</dbReference>
<dbReference type="PANTHER" id="PTHR43248">
    <property type="entry name" value="2-SUCCINYL-6-HYDROXY-2,4-CYCLOHEXADIENE-1-CARBOXYLATE SYNTHASE"/>
    <property type="match status" value="1"/>
</dbReference>
<dbReference type="InterPro" id="IPR051601">
    <property type="entry name" value="Serine_prot/Carboxylest_S33"/>
</dbReference>
<name>A0A3P1WWC9_9ACTN</name>
<dbReference type="GO" id="GO:0016787">
    <property type="term" value="F:hydrolase activity"/>
    <property type="evidence" value="ECO:0007669"/>
    <property type="project" value="UniProtKB-KW"/>
</dbReference>
<evidence type="ECO:0000259" key="3">
    <source>
        <dbReference type="Pfam" id="PF00561"/>
    </source>
</evidence>
<dbReference type="Proteomes" id="UP000280935">
    <property type="component" value="Unassembled WGS sequence"/>
</dbReference>
<reference evidence="5 6" key="1">
    <citation type="submission" date="2018-11" db="EMBL/GenBank/DDBJ databases">
        <title>Genomes From Bacteria Associated with the Canine Oral Cavity: a Test Case for Automated Genome-Based Taxonomic Assignment.</title>
        <authorList>
            <person name="Coil D.A."/>
            <person name="Jospin G."/>
            <person name="Darling A.E."/>
            <person name="Wallis C."/>
            <person name="Davis I.J."/>
            <person name="Harris S."/>
            <person name="Eisen J.A."/>
            <person name="Holcombe L.J."/>
            <person name="O'Flynn C."/>
        </authorList>
    </citation>
    <scope>NUCLEOTIDE SEQUENCE [LARGE SCALE GENOMIC DNA]</scope>
    <source>
        <strain evidence="5 6">OH2822_COT-296</strain>
    </source>
</reference>
<proteinExistence type="inferred from homology"/>
<gene>
    <name evidence="5" type="ORF">EII35_11585</name>
</gene>
<evidence type="ECO:0000313" key="5">
    <source>
        <dbReference type="EMBL" id="RRD48683.1"/>
    </source>
</evidence>